<dbReference type="InterPro" id="IPR055970">
    <property type="entry name" value="DUF7548"/>
</dbReference>
<gene>
    <name evidence="2" type="ordered locus">Huta_0093</name>
</gene>
<dbReference type="eggNOG" id="arCOG06265">
    <property type="taxonomic scope" value="Archaea"/>
</dbReference>
<proteinExistence type="predicted"/>
<feature type="transmembrane region" description="Helical" evidence="1">
    <location>
        <begin position="39"/>
        <end position="59"/>
    </location>
</feature>
<evidence type="ECO:0000256" key="1">
    <source>
        <dbReference type="SAM" id="Phobius"/>
    </source>
</evidence>
<keyword evidence="1" id="KW-0812">Transmembrane</keyword>
<keyword evidence="1" id="KW-0472">Membrane</keyword>
<protein>
    <submittedName>
        <fullName evidence="2">Uncharacterized protein</fullName>
    </submittedName>
</protein>
<dbReference type="OrthoDB" id="214866at2157"/>
<name>C7NNZ1_HALUD</name>
<dbReference type="GeneID" id="8382354"/>
<dbReference type="EMBL" id="CP001687">
    <property type="protein sequence ID" value="ACV10282.1"/>
    <property type="molecule type" value="Genomic_DNA"/>
</dbReference>
<feature type="transmembrane region" description="Helical" evidence="1">
    <location>
        <begin position="101"/>
        <end position="122"/>
    </location>
</feature>
<dbReference type="Proteomes" id="UP000002071">
    <property type="component" value="Chromosome"/>
</dbReference>
<dbReference type="HOGENOM" id="CLU_154324_0_0_2"/>
<organism evidence="2 3">
    <name type="scientific">Halorhabdus utahensis (strain DSM 12940 / JCM 11049 / AX-2)</name>
    <dbReference type="NCBI Taxonomy" id="519442"/>
    <lineage>
        <taxon>Archaea</taxon>
        <taxon>Methanobacteriati</taxon>
        <taxon>Methanobacteriota</taxon>
        <taxon>Stenosarchaea group</taxon>
        <taxon>Halobacteria</taxon>
        <taxon>Halobacteriales</taxon>
        <taxon>Haloarculaceae</taxon>
        <taxon>Halorhabdus</taxon>
    </lineage>
</organism>
<evidence type="ECO:0000313" key="2">
    <source>
        <dbReference type="EMBL" id="ACV10282.1"/>
    </source>
</evidence>
<keyword evidence="1" id="KW-1133">Transmembrane helix</keyword>
<evidence type="ECO:0000313" key="3">
    <source>
        <dbReference type="Proteomes" id="UP000002071"/>
    </source>
</evidence>
<keyword evidence="3" id="KW-1185">Reference proteome</keyword>
<reference evidence="2 3" key="1">
    <citation type="journal article" date="2009" name="Stand. Genomic Sci.">
        <title>Complete genome sequence of Halorhabdus utahensis type strain (AX-2).</title>
        <authorList>
            <person name="Anderson I."/>
            <person name="Tindall B.J."/>
            <person name="Pomrenke H."/>
            <person name="Goker M."/>
            <person name="Lapidus A."/>
            <person name="Nolan M."/>
            <person name="Copeland A."/>
            <person name="Glavina Del Rio T."/>
            <person name="Chen F."/>
            <person name="Tice H."/>
            <person name="Cheng J.F."/>
            <person name="Lucas S."/>
            <person name="Chertkov O."/>
            <person name="Bruce D."/>
            <person name="Brettin T."/>
            <person name="Detter J.C."/>
            <person name="Han C."/>
            <person name="Goodwin L."/>
            <person name="Land M."/>
            <person name="Hauser L."/>
            <person name="Chang Y.J."/>
            <person name="Jeffries C.D."/>
            <person name="Pitluck S."/>
            <person name="Pati A."/>
            <person name="Mavromatis K."/>
            <person name="Ivanova N."/>
            <person name="Ovchinnikova G."/>
            <person name="Chen A."/>
            <person name="Palaniappan K."/>
            <person name="Chain P."/>
            <person name="Rohde M."/>
            <person name="Bristow J."/>
            <person name="Eisen J.A."/>
            <person name="Markowitz V."/>
            <person name="Hugenholtz P."/>
            <person name="Kyrpides N.C."/>
            <person name="Klenk H.P."/>
        </authorList>
    </citation>
    <scope>NUCLEOTIDE SEQUENCE [LARGE SCALE GENOMIC DNA]</scope>
    <source>
        <strain evidence="3">DSM 12940 / JCM 11049 / AX-2</strain>
    </source>
</reference>
<dbReference type="Pfam" id="PF24416">
    <property type="entry name" value="DUF7548"/>
    <property type="match status" value="1"/>
</dbReference>
<sequence length="127" mass="13385">MDRRRLVPAIGILACLSFLAALAYPFATGSVSTYYTSGTIDPLFGGLLALVTVIVLAAGREDRTDPALAAGVGLALGLLIAIMTVGWLLTARSDVISITWLHRYALTGTAASIPVVATWYAYELDVL</sequence>
<accession>C7NNZ1</accession>
<dbReference type="KEGG" id="hut:Huta_0093"/>
<dbReference type="AlphaFoldDB" id="C7NNZ1"/>
<feature type="transmembrane region" description="Helical" evidence="1">
    <location>
        <begin position="66"/>
        <end position="89"/>
    </location>
</feature>
<dbReference type="RefSeq" id="WP_012795159.1">
    <property type="nucleotide sequence ID" value="NC_013158.1"/>
</dbReference>